<dbReference type="InterPro" id="IPR017923">
    <property type="entry name" value="TFIIS_N"/>
</dbReference>
<feature type="region of interest" description="Disordered" evidence="3">
    <location>
        <begin position="539"/>
        <end position="586"/>
    </location>
</feature>
<feature type="compositionally biased region" description="Low complexity" evidence="3">
    <location>
        <begin position="553"/>
        <end position="566"/>
    </location>
</feature>
<comment type="similarity">
    <text evidence="1">Belongs to the IWS1 family.</text>
</comment>
<dbReference type="STRING" id="1257118.L8HIQ8"/>
<dbReference type="Pfam" id="PF08711">
    <property type="entry name" value="Med26"/>
    <property type="match status" value="1"/>
</dbReference>
<accession>L8HIQ8</accession>
<dbReference type="InterPro" id="IPR051037">
    <property type="entry name" value="RNAPII_TF_IWS1"/>
</dbReference>
<dbReference type="OMA" id="HTHKDET"/>
<feature type="compositionally biased region" description="Basic residues" evidence="3">
    <location>
        <begin position="254"/>
        <end position="266"/>
    </location>
</feature>
<feature type="compositionally biased region" description="Acidic residues" evidence="3">
    <location>
        <begin position="195"/>
        <end position="209"/>
    </location>
</feature>
<dbReference type="Proteomes" id="UP000011083">
    <property type="component" value="Unassembled WGS sequence"/>
</dbReference>
<evidence type="ECO:0000256" key="3">
    <source>
        <dbReference type="SAM" id="MobiDB-lite"/>
    </source>
</evidence>
<feature type="compositionally biased region" description="Basic residues" evidence="3">
    <location>
        <begin position="294"/>
        <end position="307"/>
    </location>
</feature>
<organism evidence="5 6">
    <name type="scientific">Acanthamoeba castellanii (strain ATCC 30010 / Neff)</name>
    <dbReference type="NCBI Taxonomy" id="1257118"/>
    <lineage>
        <taxon>Eukaryota</taxon>
        <taxon>Amoebozoa</taxon>
        <taxon>Discosea</taxon>
        <taxon>Longamoebia</taxon>
        <taxon>Centramoebida</taxon>
        <taxon>Acanthamoebidae</taxon>
        <taxon>Acanthamoeba</taxon>
    </lineage>
</organism>
<dbReference type="OrthoDB" id="21124at2759"/>
<dbReference type="AlphaFoldDB" id="L8HIQ8"/>
<protein>
    <submittedName>
        <fullName evidence="5">IWS1 Cterminus domain containing protein</fullName>
    </submittedName>
</protein>
<dbReference type="EMBL" id="KB007805">
    <property type="protein sequence ID" value="ELR25077.1"/>
    <property type="molecule type" value="Genomic_DNA"/>
</dbReference>
<feature type="compositionally biased region" description="Basic and acidic residues" evidence="3">
    <location>
        <begin position="283"/>
        <end position="293"/>
    </location>
</feature>
<reference evidence="5 6" key="1">
    <citation type="journal article" date="2013" name="Genome Biol.">
        <title>Genome of Acanthamoeba castellanii highlights extensive lateral gene transfer and early evolution of tyrosine kinase signaling.</title>
        <authorList>
            <person name="Clarke M."/>
            <person name="Lohan A.J."/>
            <person name="Liu B."/>
            <person name="Lagkouvardos I."/>
            <person name="Roy S."/>
            <person name="Zafar N."/>
            <person name="Bertelli C."/>
            <person name="Schilde C."/>
            <person name="Kianianmomeni A."/>
            <person name="Burglin T.R."/>
            <person name="Frech C."/>
            <person name="Turcotte B."/>
            <person name="Kopec K.O."/>
            <person name="Synnott J.M."/>
            <person name="Choo C."/>
            <person name="Paponov I."/>
            <person name="Finkler A."/>
            <person name="Soon Heng Tan C."/>
            <person name="Hutchins A.P."/>
            <person name="Weinmeier T."/>
            <person name="Rattei T."/>
            <person name="Chu J.S."/>
            <person name="Gimenez G."/>
            <person name="Irimia M."/>
            <person name="Rigden D.J."/>
            <person name="Fitzpatrick D.A."/>
            <person name="Lorenzo-Morales J."/>
            <person name="Bateman A."/>
            <person name="Chiu C.H."/>
            <person name="Tang P."/>
            <person name="Hegemann P."/>
            <person name="Fromm H."/>
            <person name="Raoult D."/>
            <person name="Greub G."/>
            <person name="Miranda-Saavedra D."/>
            <person name="Chen N."/>
            <person name="Nash P."/>
            <person name="Ginger M.L."/>
            <person name="Horn M."/>
            <person name="Schaap P."/>
            <person name="Caler L."/>
            <person name="Loftus B."/>
        </authorList>
    </citation>
    <scope>NUCLEOTIDE SEQUENCE [LARGE SCALE GENOMIC DNA]</scope>
    <source>
        <strain evidence="5 6">Neff</strain>
    </source>
</reference>
<keyword evidence="6" id="KW-1185">Reference proteome</keyword>
<dbReference type="Gene3D" id="1.20.930.10">
    <property type="entry name" value="Conserved domain common to transcription factors TFIIS, elongin A, CRSP70"/>
    <property type="match status" value="1"/>
</dbReference>
<comment type="subcellular location">
    <subcellularLocation>
        <location evidence="2">Nucleus</location>
    </subcellularLocation>
</comment>
<feature type="compositionally biased region" description="Acidic residues" evidence="3">
    <location>
        <begin position="313"/>
        <end position="325"/>
    </location>
</feature>
<evidence type="ECO:0000256" key="1">
    <source>
        <dbReference type="ARBA" id="ARBA00037992"/>
    </source>
</evidence>
<evidence type="ECO:0000256" key="2">
    <source>
        <dbReference type="PROSITE-ProRule" id="PRU00649"/>
    </source>
</evidence>
<name>L8HIQ8_ACACF</name>
<gene>
    <name evidence="5" type="ORF">ACA1_287780</name>
</gene>
<dbReference type="PROSITE" id="PS51319">
    <property type="entry name" value="TFIIS_N"/>
    <property type="match status" value="1"/>
</dbReference>
<dbReference type="GO" id="GO:0016973">
    <property type="term" value="P:poly(A)+ mRNA export from nucleus"/>
    <property type="evidence" value="ECO:0007669"/>
    <property type="project" value="TreeGrafter"/>
</dbReference>
<dbReference type="SUPFAM" id="SSF47676">
    <property type="entry name" value="Conserved domain common to transcription factors TFIIS, elongin A, CRSP70"/>
    <property type="match status" value="1"/>
</dbReference>
<feature type="compositionally biased region" description="Acidic residues" evidence="3">
    <location>
        <begin position="112"/>
        <end position="130"/>
    </location>
</feature>
<dbReference type="KEGG" id="acan:ACA1_287780"/>
<dbReference type="PANTHER" id="PTHR46010">
    <property type="entry name" value="PROTEIN IWS1 HOMOLOG"/>
    <property type="match status" value="1"/>
</dbReference>
<sequence>MDGDHAALPHVEDRVEKAAEELFLNLDGTGSERGVDASDDERSEDVSSIVADDSHTNGLEDDLGEKEDLNSSVAVAARIEEENSVDPFEVDELEKLLDGGAEGNQGNRNGEGEGEQESNLEEVPMEEELFLEGNGNGDAPASPALQKADEGAPAESAESTSETAATIADDNELDGLLSDLEGDGDGATKKKETKEDDDFELGEEEQEGEMGEKKDETRAALLESIFGGDDDDDDLGELLVDEDAGGFIEDEKKSKKKKKTSKRGGKRKADSEDSDIEKKTKRRLEEILQQKDKKEKKKERGSKKRRQSHADAEFEEVLEIEEEEASTTKKRRRRASAGDDAPKRKRRSKKSLEAGEEGEGGEGEGEGVEKSDFDLVVEQMKKSNRRRKSMLSREQIDQMVETLLNKMGDAVDADIRAIQENSPAVAKVKLLPEVIAMLQKVQLQESFVEGGGLRAVKQWLEPVSGALPNYNIRTSLLNILPKLHIDSDHLRESGLGKVVMFLWKSPKETKENKIIAQELIQTWSRPIFQLSLNYKEHADHERKQLQRQDSYRRSNSSQSQSASQTDDSLDSIVGSRSSGASQKEEFSYHARIPQPADKDYVHRPVSQVEVPMQPASSKNAPTRQKMFDRRLSELKLKRKGRSITAQSRAAKLSVEGRNLHI</sequence>
<dbReference type="InterPro" id="IPR035441">
    <property type="entry name" value="TFIIS/LEDGF_dom_sf"/>
</dbReference>
<feature type="compositionally biased region" description="Basic and acidic residues" evidence="3">
    <location>
        <begin position="539"/>
        <end position="552"/>
    </location>
</feature>
<feature type="compositionally biased region" description="Acidic residues" evidence="3">
    <location>
        <begin position="354"/>
        <end position="366"/>
    </location>
</feature>
<proteinExistence type="inferred from homology"/>
<feature type="domain" description="TFIIS N-terminal" evidence="4">
    <location>
        <begin position="454"/>
        <end position="530"/>
    </location>
</feature>
<feature type="region of interest" description="Disordered" evidence="3">
    <location>
        <begin position="25"/>
        <end position="373"/>
    </location>
</feature>
<dbReference type="VEuPathDB" id="AmoebaDB:ACA1_287780"/>
<feature type="compositionally biased region" description="Acidic residues" evidence="3">
    <location>
        <begin position="228"/>
        <end position="244"/>
    </location>
</feature>
<keyword evidence="2" id="KW-0539">Nucleus</keyword>
<evidence type="ECO:0000313" key="6">
    <source>
        <dbReference type="Proteomes" id="UP000011083"/>
    </source>
</evidence>
<dbReference type="GeneID" id="14926120"/>
<dbReference type="PANTHER" id="PTHR46010:SF1">
    <property type="entry name" value="PROTEIN IWS1 HOMOLOG"/>
    <property type="match status" value="1"/>
</dbReference>
<evidence type="ECO:0000313" key="5">
    <source>
        <dbReference type="EMBL" id="ELR25077.1"/>
    </source>
</evidence>
<feature type="compositionally biased region" description="Acidic residues" evidence="3">
    <location>
        <begin position="82"/>
        <end position="92"/>
    </location>
</feature>
<evidence type="ECO:0000259" key="4">
    <source>
        <dbReference type="PROSITE" id="PS51319"/>
    </source>
</evidence>
<feature type="compositionally biased region" description="Low complexity" evidence="3">
    <location>
        <begin position="154"/>
        <end position="166"/>
    </location>
</feature>
<dbReference type="RefSeq" id="XP_004367832.1">
    <property type="nucleotide sequence ID" value="XM_004367775.1"/>
</dbReference>
<dbReference type="GO" id="GO:0005634">
    <property type="term" value="C:nucleus"/>
    <property type="evidence" value="ECO:0007669"/>
    <property type="project" value="UniProtKB-SubCell"/>
</dbReference>